<feature type="transmembrane region" description="Helical" evidence="1">
    <location>
        <begin position="95"/>
        <end position="116"/>
    </location>
</feature>
<dbReference type="GO" id="GO:0004222">
    <property type="term" value="F:metalloendopeptidase activity"/>
    <property type="evidence" value="ECO:0007669"/>
    <property type="project" value="TreeGrafter"/>
</dbReference>
<evidence type="ECO:0000313" key="4">
    <source>
        <dbReference type="Proteomes" id="UP000199387"/>
    </source>
</evidence>
<evidence type="ECO:0000313" key="3">
    <source>
        <dbReference type="EMBL" id="SDC26641.1"/>
    </source>
</evidence>
<dbReference type="PANTHER" id="PTHR21666">
    <property type="entry name" value="PEPTIDASE-RELATED"/>
    <property type="match status" value="1"/>
</dbReference>
<dbReference type="AlphaFoldDB" id="A0A1G6K727"/>
<dbReference type="InterPro" id="IPR011055">
    <property type="entry name" value="Dup_hybrid_motif"/>
</dbReference>
<dbReference type="Gene3D" id="2.70.70.10">
    <property type="entry name" value="Glucose Permease (Domain IIA)"/>
    <property type="match status" value="1"/>
</dbReference>
<dbReference type="RefSeq" id="WP_245662118.1">
    <property type="nucleotide sequence ID" value="NZ_FMZA01000005.1"/>
</dbReference>
<accession>A0A1G6K727</accession>
<dbReference type="SUPFAM" id="SSF51261">
    <property type="entry name" value="Duplicated hybrid motif"/>
    <property type="match status" value="1"/>
</dbReference>
<dbReference type="InterPro" id="IPR050570">
    <property type="entry name" value="Cell_wall_metabolism_enzyme"/>
</dbReference>
<keyword evidence="1" id="KW-0472">Membrane</keyword>
<dbReference type="CDD" id="cd12797">
    <property type="entry name" value="M23_peptidase"/>
    <property type="match status" value="1"/>
</dbReference>
<sequence>MTLFYWLIYVLVPLVFFIQLWRGKFTSRRAWTLYTVMAGLFIAYLFLVGRWDVVGYFPRILIVVMFLTAAVRSFFKNRDLARRGPRKSWKYRFNLITYTALSLYFGAFVLLALWGMSDREKPVHLHFPLQDGVYHVVHGGSTTAINYHHTHRAQAYALDMVKLNRAGMRANHLSPESLRQFVIYQDPLYSPCSGEVIQAVDGLKELEPFEMNRDTQSYRQQHPTGNHVRIGCKGVEVVIAHLVPGSLQVEKGQRIEAGDPIGRVGNSGNTSEPHLHIHAEKNGQGVPIRFGGRFLIRNSLVFSR</sequence>
<feature type="domain" description="M23ase beta-sheet core" evidence="2">
    <location>
        <begin position="223"/>
        <end position="286"/>
    </location>
</feature>
<feature type="transmembrane region" description="Helical" evidence="1">
    <location>
        <begin position="53"/>
        <end position="75"/>
    </location>
</feature>
<dbReference type="Proteomes" id="UP000199387">
    <property type="component" value="Unassembled WGS sequence"/>
</dbReference>
<evidence type="ECO:0000256" key="1">
    <source>
        <dbReference type="SAM" id="Phobius"/>
    </source>
</evidence>
<name>A0A1G6K727_9BACL</name>
<dbReference type="EMBL" id="FMZA01000005">
    <property type="protein sequence ID" value="SDC26641.1"/>
    <property type="molecule type" value="Genomic_DNA"/>
</dbReference>
<reference evidence="3 4" key="1">
    <citation type="submission" date="2016-10" db="EMBL/GenBank/DDBJ databases">
        <authorList>
            <person name="de Groot N.N."/>
        </authorList>
    </citation>
    <scope>NUCLEOTIDE SEQUENCE [LARGE SCALE GENOMIC DNA]</scope>
    <source>
        <strain evidence="3 4">DSM 45514</strain>
    </source>
</reference>
<keyword evidence="1" id="KW-1133">Transmembrane helix</keyword>
<protein>
    <submittedName>
        <fullName evidence="3">Peptidase family M23</fullName>
    </submittedName>
</protein>
<organism evidence="3 4">
    <name type="scientific">Melghirimyces thermohalophilus</name>
    <dbReference type="NCBI Taxonomy" id="1236220"/>
    <lineage>
        <taxon>Bacteria</taxon>
        <taxon>Bacillati</taxon>
        <taxon>Bacillota</taxon>
        <taxon>Bacilli</taxon>
        <taxon>Bacillales</taxon>
        <taxon>Thermoactinomycetaceae</taxon>
        <taxon>Melghirimyces</taxon>
    </lineage>
</organism>
<gene>
    <name evidence="3" type="ORF">SAMN04488112_10596</name>
</gene>
<proteinExistence type="predicted"/>
<feature type="transmembrane region" description="Helical" evidence="1">
    <location>
        <begin position="6"/>
        <end position="23"/>
    </location>
</feature>
<dbReference type="PANTHER" id="PTHR21666:SF270">
    <property type="entry name" value="MUREIN HYDROLASE ACTIVATOR ENVC"/>
    <property type="match status" value="1"/>
</dbReference>
<feature type="transmembrane region" description="Helical" evidence="1">
    <location>
        <begin position="30"/>
        <end position="47"/>
    </location>
</feature>
<keyword evidence="4" id="KW-1185">Reference proteome</keyword>
<dbReference type="InterPro" id="IPR016047">
    <property type="entry name" value="M23ase_b-sheet_dom"/>
</dbReference>
<dbReference type="STRING" id="1236220.SAMN04488112_10596"/>
<keyword evidence="1" id="KW-0812">Transmembrane</keyword>
<evidence type="ECO:0000259" key="2">
    <source>
        <dbReference type="Pfam" id="PF01551"/>
    </source>
</evidence>
<dbReference type="Pfam" id="PF01551">
    <property type="entry name" value="Peptidase_M23"/>
    <property type="match status" value="1"/>
</dbReference>